<dbReference type="Pfam" id="PF13705">
    <property type="entry name" value="TRC8_N"/>
    <property type="match status" value="2"/>
</dbReference>
<dbReference type="SUPFAM" id="SSF57850">
    <property type="entry name" value="RING/U-box"/>
    <property type="match status" value="1"/>
</dbReference>
<evidence type="ECO:0000313" key="11">
    <source>
        <dbReference type="EMBL" id="CAF0986970.1"/>
    </source>
</evidence>
<evidence type="ECO:0000256" key="7">
    <source>
        <dbReference type="ARBA" id="ARBA00023136"/>
    </source>
</evidence>
<feature type="transmembrane region" description="Helical" evidence="9">
    <location>
        <begin position="214"/>
        <end position="235"/>
    </location>
</feature>
<dbReference type="InterPro" id="IPR050731">
    <property type="entry name" value="HRD1_E3_ubiq-ligases"/>
</dbReference>
<keyword evidence="6 9" id="KW-1133">Transmembrane helix</keyword>
<feature type="domain" description="RING-type" evidence="10">
    <location>
        <begin position="675"/>
        <end position="715"/>
    </location>
</feature>
<keyword evidence="7 9" id="KW-0472">Membrane</keyword>
<evidence type="ECO:0000313" key="12">
    <source>
        <dbReference type="Proteomes" id="UP000663855"/>
    </source>
</evidence>
<dbReference type="Proteomes" id="UP000663855">
    <property type="component" value="Unassembled WGS sequence"/>
</dbReference>
<feature type="transmembrane region" description="Helical" evidence="9">
    <location>
        <begin position="381"/>
        <end position="399"/>
    </location>
</feature>
<dbReference type="Pfam" id="PF13639">
    <property type="entry name" value="zf-RING_2"/>
    <property type="match status" value="1"/>
</dbReference>
<dbReference type="InterPro" id="IPR013083">
    <property type="entry name" value="Znf_RING/FYVE/PHD"/>
</dbReference>
<keyword evidence="3" id="KW-0479">Metal-binding</keyword>
<dbReference type="PANTHER" id="PTHR22763:SF191">
    <property type="entry name" value="RING FINGER PROTEIN 145 HOMOLOG"/>
    <property type="match status" value="1"/>
</dbReference>
<dbReference type="GO" id="GO:0043161">
    <property type="term" value="P:proteasome-mediated ubiquitin-dependent protein catabolic process"/>
    <property type="evidence" value="ECO:0007669"/>
    <property type="project" value="TreeGrafter"/>
</dbReference>
<keyword evidence="5" id="KW-0862">Zinc</keyword>
<dbReference type="GO" id="GO:0012505">
    <property type="term" value="C:endomembrane system"/>
    <property type="evidence" value="ECO:0007669"/>
    <property type="project" value="TreeGrafter"/>
</dbReference>
<protein>
    <recommendedName>
        <fullName evidence="10">RING-type domain-containing protein</fullName>
    </recommendedName>
</protein>
<feature type="transmembrane region" description="Helical" evidence="9">
    <location>
        <begin position="520"/>
        <end position="540"/>
    </location>
</feature>
<evidence type="ECO:0000256" key="5">
    <source>
        <dbReference type="ARBA" id="ARBA00022833"/>
    </source>
</evidence>
<feature type="transmembrane region" description="Helical" evidence="9">
    <location>
        <begin position="411"/>
        <end position="430"/>
    </location>
</feature>
<evidence type="ECO:0000256" key="8">
    <source>
        <dbReference type="PROSITE-ProRule" id="PRU00175"/>
    </source>
</evidence>
<dbReference type="GO" id="GO:0008270">
    <property type="term" value="F:zinc ion binding"/>
    <property type="evidence" value="ECO:0007669"/>
    <property type="project" value="UniProtKB-KW"/>
</dbReference>
<evidence type="ECO:0000256" key="2">
    <source>
        <dbReference type="ARBA" id="ARBA00022692"/>
    </source>
</evidence>
<feature type="transmembrane region" description="Helical" evidence="9">
    <location>
        <begin position="105"/>
        <end position="124"/>
    </location>
</feature>
<comment type="subcellular location">
    <subcellularLocation>
        <location evidence="1">Membrane</location>
        <topology evidence="1">Multi-pass membrane protein</topology>
    </subcellularLocation>
</comment>
<evidence type="ECO:0000256" key="4">
    <source>
        <dbReference type="ARBA" id="ARBA00022771"/>
    </source>
</evidence>
<dbReference type="InterPro" id="IPR025754">
    <property type="entry name" value="TRC8_N_dom"/>
</dbReference>
<feature type="transmembrane region" description="Helical" evidence="9">
    <location>
        <begin position="487"/>
        <end position="508"/>
    </location>
</feature>
<proteinExistence type="predicted"/>
<dbReference type="SMART" id="SM00184">
    <property type="entry name" value="RING"/>
    <property type="match status" value="1"/>
</dbReference>
<name>A0A814FSL0_9BILA</name>
<dbReference type="Gene3D" id="3.30.40.10">
    <property type="entry name" value="Zinc/RING finger domain, C3HC4 (zinc finger)"/>
    <property type="match status" value="1"/>
</dbReference>
<feature type="transmembrane region" description="Helical" evidence="9">
    <location>
        <begin position="192"/>
        <end position="208"/>
    </location>
</feature>
<comment type="caution">
    <text evidence="11">The sequence shown here is derived from an EMBL/GenBank/DDBJ whole genome shotgun (WGS) entry which is preliminary data.</text>
</comment>
<evidence type="ECO:0000256" key="1">
    <source>
        <dbReference type="ARBA" id="ARBA00004141"/>
    </source>
</evidence>
<dbReference type="EMBL" id="CAJNOV010000107">
    <property type="protein sequence ID" value="CAF0986970.1"/>
    <property type="molecule type" value="Genomic_DNA"/>
</dbReference>
<evidence type="ECO:0000256" key="9">
    <source>
        <dbReference type="SAM" id="Phobius"/>
    </source>
</evidence>
<evidence type="ECO:0000256" key="3">
    <source>
        <dbReference type="ARBA" id="ARBA00022723"/>
    </source>
</evidence>
<keyword evidence="4 8" id="KW-0863">Zinc-finger</keyword>
<reference evidence="11" key="1">
    <citation type="submission" date="2021-02" db="EMBL/GenBank/DDBJ databases">
        <authorList>
            <person name="Nowell W R."/>
        </authorList>
    </citation>
    <scope>NUCLEOTIDE SEQUENCE</scope>
</reference>
<dbReference type="GO" id="GO:0016020">
    <property type="term" value="C:membrane"/>
    <property type="evidence" value="ECO:0007669"/>
    <property type="project" value="UniProtKB-SubCell"/>
</dbReference>
<feature type="transmembrane region" description="Helical" evidence="9">
    <location>
        <begin position="340"/>
        <end position="361"/>
    </location>
</feature>
<dbReference type="AlphaFoldDB" id="A0A814FSL0"/>
<feature type="transmembrane region" description="Helical" evidence="9">
    <location>
        <begin position="131"/>
        <end position="149"/>
    </location>
</feature>
<organism evidence="11 12">
    <name type="scientific">Rotaria magnacalcarata</name>
    <dbReference type="NCBI Taxonomy" id="392030"/>
    <lineage>
        <taxon>Eukaryota</taxon>
        <taxon>Metazoa</taxon>
        <taxon>Spiralia</taxon>
        <taxon>Gnathifera</taxon>
        <taxon>Rotifera</taxon>
        <taxon>Eurotatoria</taxon>
        <taxon>Bdelloidea</taxon>
        <taxon>Philodinida</taxon>
        <taxon>Philodinidae</taxon>
        <taxon>Rotaria</taxon>
    </lineage>
</organism>
<feature type="transmembrane region" description="Helical" evidence="9">
    <location>
        <begin position="594"/>
        <end position="615"/>
    </location>
</feature>
<dbReference type="PANTHER" id="PTHR22763">
    <property type="entry name" value="RING ZINC FINGER PROTEIN"/>
    <property type="match status" value="1"/>
</dbReference>
<dbReference type="PROSITE" id="PS50089">
    <property type="entry name" value="ZF_RING_2"/>
    <property type="match status" value="1"/>
</dbReference>
<evidence type="ECO:0000256" key="6">
    <source>
        <dbReference type="ARBA" id="ARBA00022989"/>
    </source>
</evidence>
<keyword evidence="2 9" id="KW-0812">Transmembrane</keyword>
<dbReference type="GO" id="GO:0061630">
    <property type="term" value="F:ubiquitin protein ligase activity"/>
    <property type="evidence" value="ECO:0007669"/>
    <property type="project" value="TreeGrafter"/>
</dbReference>
<dbReference type="GO" id="GO:0036503">
    <property type="term" value="P:ERAD pathway"/>
    <property type="evidence" value="ECO:0007669"/>
    <property type="project" value="TreeGrafter"/>
</dbReference>
<feature type="transmembrane region" description="Helical" evidence="9">
    <location>
        <begin position="161"/>
        <end position="180"/>
    </location>
</feature>
<sequence>MDNDDEHVAGDFFLHSMTTDTIQRRTFLEHFQRFIPQQTIIYIQYCLLRIPFILIYDYLLTEKFSSLNEYILKYLIQIIDHNNYFFLKPISYILHSSLFHILSQIYLIFLVPVLGLILLTLLLLCSDRRLVIFYSYTISLLVIYFDYQMSYKTDIQSSSSIDTYILQFLLSSIYIQMLNIRPRVRAYKVQTRLCHLAPIVLIVTRYLISTNYNIPVLKFYYLIWTFVHLSELFLCRQQTILNLMRNRFINDLYHLYENFGLQTLINYLSTRIDVATLLKIFWLTKIIVLPLGIRTIYTHPYISNVTLNMNMANLNDNMTLDDKQTNYNETLVNTIYFTSLFYGTETIFTLISLACLISYLMKTISHRLFRLLHLWTEDVEQIGTVVGVMFFLLLFQSNITRLDLNRRHVPLLKAFSLLIVALFHFLHTILEPQLLKVAMQTITTRIVFNRTDENSQEGEGNEQENRNNSSLTSLYSSPILRSYHHRHIYTCLSILFLVVLSSLTSLYSSPILRSYHHRHVYTCLSILFLVVLYVALLWRLTTFSTWLLAVTAFSLELIVRLLASLAQYTLYVLDAHNRLSNADSFDEYIFLIKAVTSCFEFILGVFLLFNGFYILCFESRGTLRAIMLAIHAYLNIIKNLRRGWQIFRNRKSAWDNVNQLPLATNEQIEEYNDICSICHNTLTSGVACVTPCFHIFHQKCLQKAFYATKNCALCSRPIIQERNQHRE</sequence>
<feature type="transmembrane region" description="Helical" evidence="9">
    <location>
        <begin position="40"/>
        <end position="59"/>
    </location>
</feature>
<evidence type="ECO:0000259" key="10">
    <source>
        <dbReference type="PROSITE" id="PS50089"/>
    </source>
</evidence>
<gene>
    <name evidence="11" type="ORF">CJN711_LOCUS1652</name>
</gene>
<accession>A0A814FSL0</accession>
<dbReference type="InterPro" id="IPR001841">
    <property type="entry name" value="Znf_RING"/>
</dbReference>